<comment type="caution">
    <text evidence="12">The sequence shown here is derived from an EMBL/GenBank/DDBJ whole genome shotgun (WGS) entry which is preliminary data.</text>
</comment>
<evidence type="ECO:0000256" key="3">
    <source>
        <dbReference type="ARBA" id="ARBA00022679"/>
    </source>
</evidence>
<organism evidence="12 13">
    <name type="scientific">Phascolomyces articulosus</name>
    <dbReference type="NCBI Taxonomy" id="60185"/>
    <lineage>
        <taxon>Eukaryota</taxon>
        <taxon>Fungi</taxon>
        <taxon>Fungi incertae sedis</taxon>
        <taxon>Mucoromycota</taxon>
        <taxon>Mucoromycotina</taxon>
        <taxon>Mucoromycetes</taxon>
        <taxon>Mucorales</taxon>
        <taxon>Lichtheimiaceae</taxon>
        <taxon>Phascolomyces</taxon>
    </lineage>
</organism>
<evidence type="ECO:0000259" key="11">
    <source>
        <dbReference type="Pfam" id="PF26253"/>
    </source>
</evidence>
<evidence type="ECO:0000256" key="8">
    <source>
        <dbReference type="RuleBase" id="RU363098"/>
    </source>
</evidence>
<keyword evidence="6" id="KW-0943">RNA-mediated gene silencing</keyword>
<dbReference type="Pfam" id="PF26253">
    <property type="entry name" value="RdRP_head"/>
    <property type="match status" value="1"/>
</dbReference>
<dbReference type="AlphaFoldDB" id="A0AAD5JR39"/>
<reference evidence="12" key="2">
    <citation type="submission" date="2023-02" db="EMBL/GenBank/DDBJ databases">
        <authorList>
            <consortium name="DOE Joint Genome Institute"/>
            <person name="Mondo S.J."/>
            <person name="Chang Y."/>
            <person name="Wang Y."/>
            <person name="Ahrendt S."/>
            <person name="Andreopoulos W."/>
            <person name="Barry K."/>
            <person name="Beard J."/>
            <person name="Benny G.L."/>
            <person name="Blankenship S."/>
            <person name="Bonito G."/>
            <person name="Cuomo C."/>
            <person name="Desiro A."/>
            <person name="Gervers K.A."/>
            <person name="Hundley H."/>
            <person name="Kuo A."/>
            <person name="LaButti K."/>
            <person name="Lang B.F."/>
            <person name="Lipzen A."/>
            <person name="O'Donnell K."/>
            <person name="Pangilinan J."/>
            <person name="Reynolds N."/>
            <person name="Sandor L."/>
            <person name="Smith M.W."/>
            <person name="Tsang A."/>
            <person name="Grigoriev I.V."/>
            <person name="Stajich J.E."/>
            <person name="Spatafora J.W."/>
        </authorList>
    </citation>
    <scope>NUCLEOTIDE SEQUENCE</scope>
    <source>
        <strain evidence="12">RSA 2281</strain>
    </source>
</reference>
<dbReference type="EC" id="2.7.7.48" evidence="8"/>
<accession>A0AAD5JR39</accession>
<keyword evidence="2 8" id="KW-0696">RNA-directed RNA polymerase</keyword>
<dbReference type="GO" id="GO:0003968">
    <property type="term" value="F:RNA-directed RNA polymerase activity"/>
    <property type="evidence" value="ECO:0007669"/>
    <property type="project" value="UniProtKB-KW"/>
</dbReference>
<evidence type="ECO:0000313" key="13">
    <source>
        <dbReference type="Proteomes" id="UP001209540"/>
    </source>
</evidence>
<feature type="compositionally biased region" description="Polar residues" evidence="9">
    <location>
        <begin position="43"/>
        <end position="60"/>
    </location>
</feature>
<dbReference type="InterPro" id="IPR058752">
    <property type="entry name" value="RDRP_C_head"/>
</dbReference>
<feature type="region of interest" description="Disordered" evidence="9">
    <location>
        <begin position="41"/>
        <end position="60"/>
    </location>
</feature>
<evidence type="ECO:0000259" key="10">
    <source>
        <dbReference type="Pfam" id="PF05183"/>
    </source>
</evidence>
<feature type="compositionally biased region" description="Acidic residues" evidence="9">
    <location>
        <begin position="1098"/>
        <end position="1125"/>
    </location>
</feature>
<dbReference type="GO" id="GO:0030422">
    <property type="term" value="P:siRNA processing"/>
    <property type="evidence" value="ECO:0007669"/>
    <property type="project" value="TreeGrafter"/>
</dbReference>
<dbReference type="EMBL" id="JAIXMP010000034">
    <property type="protein sequence ID" value="KAI9249731.1"/>
    <property type="molecule type" value="Genomic_DNA"/>
</dbReference>
<dbReference type="InterPro" id="IPR007855">
    <property type="entry name" value="RDRP"/>
</dbReference>
<keyword evidence="5 8" id="KW-0694">RNA-binding</keyword>
<proteinExistence type="inferred from homology"/>
<evidence type="ECO:0000256" key="2">
    <source>
        <dbReference type="ARBA" id="ARBA00022484"/>
    </source>
</evidence>
<name>A0AAD5JR39_9FUNG</name>
<evidence type="ECO:0000256" key="9">
    <source>
        <dbReference type="SAM" id="MobiDB-lite"/>
    </source>
</evidence>
<keyword evidence="4 8" id="KW-0548">Nucleotidyltransferase</keyword>
<evidence type="ECO:0000256" key="6">
    <source>
        <dbReference type="ARBA" id="ARBA00023158"/>
    </source>
</evidence>
<comment type="similarity">
    <text evidence="1 8">Belongs to the RdRP family.</text>
</comment>
<evidence type="ECO:0000313" key="12">
    <source>
        <dbReference type="EMBL" id="KAI9249731.1"/>
    </source>
</evidence>
<feature type="domain" description="RDRP core" evidence="10">
    <location>
        <begin position="342"/>
        <end position="880"/>
    </location>
</feature>
<dbReference type="Proteomes" id="UP001209540">
    <property type="component" value="Unassembled WGS sequence"/>
</dbReference>
<dbReference type="PANTHER" id="PTHR23079">
    <property type="entry name" value="RNA-DEPENDENT RNA POLYMERASE"/>
    <property type="match status" value="1"/>
</dbReference>
<sequence>MALFNNNRAYLGEGVRSEDLIVSEDMIRSIQQLSMINRAPSGQRRNMNNFQSRSAHPRQSSTVYGESFSMGYMSTPTTFVEPWKTNNNVRFNYNYTTRMVTIFFRMGNPTIYYAMRATSTTYKVEFHIKALMDSEIMVEQFDTSGDHVAFTMKLKCAGKFWKEKSTTQSVHGHPMSVWERCVSFDDENFRSDGAQTQQQHRQLGGAQLGSWTSYQAVPRGPIEPGVKINVAIPLPAITTRPLNHQERFQRIPHFEAVYTLESFISSYRLHQDNLTEEFYATLCGLPPLVAIEALKIICFKEDVRVWDPLKDLQALVKPPYYFGLQKLRHRSSHIAYVYKAMVTPTTMQLGLPQPEMTNRVIRHFKQYGDRFLRVQFVEEGLAPLVNTASTKFLISDKLFARIYQVITRGIHIGDRHYEFLAFSSSQLRTHGCWFFCATDDWNAVKIRQWMGDFQSEQVVAKHAARMGQCFSSTHPITMLEPNQIIKKEDVVHNNYTFSDGVGLIAPDLAQLVAKKMNRTRVPSAFQIRLGGAKGVLTVHQGMSPKTIELRKSQIKFETEYQMLEISNTANFSCAHLNRQLFTILNSLHVPDQSFLDLQEELIASVDKMLIDPREASRVLREISDGLGIFISMAKMAFRVNRLKEARKRARIPVIKGAYLMGVLDETNTLEPGQIFCPFIDGNSNNRVVKGECLVYRSPSLHPGDVRMLEAVECPQLMDLCNVVVFPAKGERDIPSMCSGGDLDGDCYSVIWDKRLFPPREYRNIIPMDYTAPAPLRVDRVTIHDIQKIFVNFIKSSNLGQIANAHLVRADYSDDGVFDPICIKLARLHSLAVDFAKTGRAANPNPMVLTIPSKRYPDFMEKKDKLFYPSRKALGKLYRSIDHIKYREYREALWGVGHGIFYDDRIQAAGMEKYIGLARRLKRYYYRELRDLMGRFGVDSEAEMMSGYIIKWLHKKRNERLFEIQYQARKDMIRMKKRWYQTEFCNKKKTTEGAASIAGMTFLQDKKELEAKASAFYYVTYHPHEQRRAQDQDREFDNRFDGQVLMSFPWVAQDILCAMVKRKPRPARLLGVEGGNTSLNYPTFDEETIAMYDPGEPPSDNEAESYSESDYGSEYDDDELYDDMLF</sequence>
<evidence type="ECO:0000256" key="4">
    <source>
        <dbReference type="ARBA" id="ARBA00022695"/>
    </source>
</evidence>
<dbReference type="InterPro" id="IPR057596">
    <property type="entry name" value="RDRP_core"/>
</dbReference>
<evidence type="ECO:0000256" key="7">
    <source>
        <dbReference type="ARBA" id="ARBA00048744"/>
    </source>
</evidence>
<comment type="catalytic activity">
    <reaction evidence="7 8">
        <text>RNA(n) + a ribonucleoside 5'-triphosphate = RNA(n+1) + diphosphate</text>
        <dbReference type="Rhea" id="RHEA:21248"/>
        <dbReference type="Rhea" id="RHEA-COMP:14527"/>
        <dbReference type="Rhea" id="RHEA-COMP:17342"/>
        <dbReference type="ChEBI" id="CHEBI:33019"/>
        <dbReference type="ChEBI" id="CHEBI:61557"/>
        <dbReference type="ChEBI" id="CHEBI:140395"/>
        <dbReference type="EC" id="2.7.7.48"/>
    </reaction>
</comment>
<keyword evidence="13" id="KW-1185">Reference proteome</keyword>
<dbReference type="GO" id="GO:0031380">
    <property type="term" value="C:nuclear RNA-directed RNA polymerase complex"/>
    <property type="evidence" value="ECO:0007669"/>
    <property type="project" value="TreeGrafter"/>
</dbReference>
<protein>
    <recommendedName>
        <fullName evidence="8">RNA-dependent RNA polymerase</fullName>
        <ecNumber evidence="8">2.7.7.48</ecNumber>
    </recommendedName>
</protein>
<keyword evidence="3 8" id="KW-0808">Transferase</keyword>
<feature type="domain" description="RDRP C-terminal head" evidence="11">
    <location>
        <begin position="901"/>
        <end position="1060"/>
    </location>
</feature>
<reference evidence="12" key="1">
    <citation type="journal article" date="2022" name="IScience">
        <title>Evolution of zygomycete secretomes and the origins of terrestrial fungal ecologies.</title>
        <authorList>
            <person name="Chang Y."/>
            <person name="Wang Y."/>
            <person name="Mondo S."/>
            <person name="Ahrendt S."/>
            <person name="Andreopoulos W."/>
            <person name="Barry K."/>
            <person name="Beard J."/>
            <person name="Benny G.L."/>
            <person name="Blankenship S."/>
            <person name="Bonito G."/>
            <person name="Cuomo C."/>
            <person name="Desiro A."/>
            <person name="Gervers K.A."/>
            <person name="Hundley H."/>
            <person name="Kuo A."/>
            <person name="LaButti K."/>
            <person name="Lang B.F."/>
            <person name="Lipzen A."/>
            <person name="O'Donnell K."/>
            <person name="Pangilinan J."/>
            <person name="Reynolds N."/>
            <person name="Sandor L."/>
            <person name="Smith M.E."/>
            <person name="Tsang A."/>
            <person name="Grigoriev I.V."/>
            <person name="Stajich J.E."/>
            <person name="Spatafora J.W."/>
        </authorList>
    </citation>
    <scope>NUCLEOTIDE SEQUENCE</scope>
    <source>
        <strain evidence="12">RSA 2281</strain>
    </source>
</reference>
<dbReference type="Pfam" id="PF05183">
    <property type="entry name" value="RdRP"/>
    <property type="match status" value="1"/>
</dbReference>
<dbReference type="GO" id="GO:0003723">
    <property type="term" value="F:RNA binding"/>
    <property type="evidence" value="ECO:0007669"/>
    <property type="project" value="UniProtKB-KW"/>
</dbReference>
<evidence type="ECO:0000256" key="5">
    <source>
        <dbReference type="ARBA" id="ARBA00022884"/>
    </source>
</evidence>
<evidence type="ECO:0000256" key="1">
    <source>
        <dbReference type="ARBA" id="ARBA00005762"/>
    </source>
</evidence>
<dbReference type="PANTHER" id="PTHR23079:SF55">
    <property type="entry name" value="RNA-DIRECTED RNA POLYMERASE"/>
    <property type="match status" value="1"/>
</dbReference>
<feature type="region of interest" description="Disordered" evidence="9">
    <location>
        <begin position="1088"/>
        <end position="1125"/>
    </location>
</feature>
<gene>
    <name evidence="12" type="ORF">BDA99DRAFT_575637</name>
</gene>